<organism evidence="1 2">
    <name type="scientific">Diplocarpon coronariae</name>
    <dbReference type="NCBI Taxonomy" id="2795749"/>
    <lineage>
        <taxon>Eukaryota</taxon>
        <taxon>Fungi</taxon>
        <taxon>Dikarya</taxon>
        <taxon>Ascomycota</taxon>
        <taxon>Pezizomycotina</taxon>
        <taxon>Leotiomycetes</taxon>
        <taxon>Helotiales</taxon>
        <taxon>Drepanopezizaceae</taxon>
        <taxon>Diplocarpon</taxon>
    </lineage>
</organism>
<accession>A0A218YYZ8</accession>
<reference evidence="1 2" key="1">
    <citation type="submission" date="2017-04" db="EMBL/GenBank/DDBJ databases">
        <title>Draft genome sequence of Marssonina coronaria NL1: causal agent of apple blotch.</title>
        <authorList>
            <person name="Cheng Q."/>
        </authorList>
    </citation>
    <scope>NUCLEOTIDE SEQUENCE [LARGE SCALE GENOMIC DNA]</scope>
    <source>
        <strain evidence="1 2">NL1</strain>
    </source>
</reference>
<keyword evidence="2" id="KW-1185">Reference proteome</keyword>
<proteinExistence type="predicted"/>
<sequence length="386" mass="42692">MHLFIELMRQRQKHERLRIIQDYLDVLAQKPAGTVEHVDPQIVLQDVEALPKMPSEVLSSSGPTQGSTAVDLKELVDQLEKSVLRAKMVLKREQVLLAKVKASKLDAPNSHRCRLEAVVMTRSTLINWIEAELSRAGEGSPESMISSSPSPNKRGKQFINSELSSIYGQYSRYVRARQGLVDAASERLDAPGESQDEEDLSILKEDFDVYNSMEATHPYLEQMVSVSNDQKSVIQLKSHLTIGLSKQLKESKSGLDRLSDESQLLPAHPMPLVRNNHNGLDALLSFGNQISCHENPESSLQARAWVYAAESAGHSTKVGVLEKLDEGSAALLEAQKILLDLKGLLGADIEAGETENTPGGVGYRDKPRDMWAILDGNLSVIRDRLD</sequence>
<evidence type="ECO:0000313" key="1">
    <source>
        <dbReference type="EMBL" id="OWP00989.1"/>
    </source>
</evidence>
<dbReference type="OrthoDB" id="5402392at2759"/>
<dbReference type="EMBL" id="MZNU01000298">
    <property type="protein sequence ID" value="OWP00989.1"/>
    <property type="molecule type" value="Genomic_DNA"/>
</dbReference>
<gene>
    <name evidence="1" type="ORF">B2J93_285</name>
</gene>
<comment type="caution">
    <text evidence="1">The sequence shown here is derived from an EMBL/GenBank/DDBJ whole genome shotgun (WGS) entry which is preliminary data.</text>
</comment>
<dbReference type="InParanoid" id="A0A218YYZ8"/>
<name>A0A218YYZ8_9HELO</name>
<dbReference type="AlphaFoldDB" id="A0A218YYZ8"/>
<protein>
    <submittedName>
        <fullName evidence="1">Uncharacterized protein</fullName>
    </submittedName>
</protein>
<evidence type="ECO:0000313" key="2">
    <source>
        <dbReference type="Proteomes" id="UP000242519"/>
    </source>
</evidence>
<dbReference type="Proteomes" id="UP000242519">
    <property type="component" value="Unassembled WGS sequence"/>
</dbReference>